<comment type="similarity">
    <text evidence="3">Belongs to the cytochrome c oxidase VIIc family.</text>
</comment>
<dbReference type="InterPro" id="IPR004202">
    <property type="entry name" value="COX7C/Cox8"/>
</dbReference>
<dbReference type="Gene3D" id="4.10.49.10">
    <property type="entry name" value="Cytochrome c oxidase subunit VIIc"/>
    <property type="match status" value="1"/>
</dbReference>
<evidence type="ECO:0000256" key="1">
    <source>
        <dbReference type="ARBA" id="ARBA00004434"/>
    </source>
</evidence>
<dbReference type="Pfam" id="PF02935">
    <property type="entry name" value="COX7C"/>
    <property type="match status" value="1"/>
</dbReference>
<feature type="transmembrane region" description="Helical" evidence="7">
    <location>
        <begin position="63"/>
        <end position="82"/>
    </location>
</feature>
<organism evidence="8 9">
    <name type="scientific">Lentinula detonsa</name>
    <dbReference type="NCBI Taxonomy" id="2804962"/>
    <lineage>
        <taxon>Eukaryota</taxon>
        <taxon>Fungi</taxon>
        <taxon>Dikarya</taxon>
        <taxon>Basidiomycota</taxon>
        <taxon>Agaricomycotina</taxon>
        <taxon>Agaricomycetes</taxon>
        <taxon>Agaricomycetidae</taxon>
        <taxon>Agaricales</taxon>
        <taxon>Marasmiineae</taxon>
        <taxon>Omphalotaceae</taxon>
        <taxon>Lentinula</taxon>
    </lineage>
</organism>
<name>A0AA38QA62_9AGAR</name>
<keyword evidence="7" id="KW-1133">Transmembrane helix</keyword>
<dbReference type="EMBL" id="MU801893">
    <property type="protein sequence ID" value="KAJ3990088.1"/>
    <property type="molecule type" value="Genomic_DNA"/>
</dbReference>
<protein>
    <submittedName>
        <fullName evidence="8">Uncharacterized protein</fullName>
    </submittedName>
</protein>
<dbReference type="Proteomes" id="UP001163850">
    <property type="component" value="Unassembled WGS sequence"/>
</dbReference>
<proteinExistence type="inferred from homology"/>
<keyword evidence="5" id="KW-0496">Mitochondrion</keyword>
<evidence type="ECO:0000256" key="3">
    <source>
        <dbReference type="ARBA" id="ARBA00010514"/>
    </source>
</evidence>
<dbReference type="SUPFAM" id="SSF81427">
    <property type="entry name" value="Mitochondrial cytochrome c oxidase subunit VIIc (aka VIIIa)"/>
    <property type="match status" value="1"/>
</dbReference>
<evidence type="ECO:0000313" key="8">
    <source>
        <dbReference type="EMBL" id="KAJ3990088.1"/>
    </source>
</evidence>
<keyword evidence="6 7" id="KW-0472">Membrane</keyword>
<comment type="subcellular location">
    <subcellularLocation>
        <location evidence="1">Mitochondrion inner membrane</location>
        <topology evidence="1">Single-pass membrane protein</topology>
    </subcellularLocation>
</comment>
<dbReference type="InterPro" id="IPR036636">
    <property type="entry name" value="COX7C/Cox8_sf"/>
</dbReference>
<reference evidence="8" key="1">
    <citation type="submission" date="2022-08" db="EMBL/GenBank/DDBJ databases">
        <authorList>
            <consortium name="DOE Joint Genome Institute"/>
            <person name="Min B."/>
            <person name="Riley R."/>
            <person name="Sierra-Patev S."/>
            <person name="Naranjo-Ortiz M."/>
            <person name="Looney B."/>
            <person name="Konkel Z."/>
            <person name="Slot J.C."/>
            <person name="Sakamoto Y."/>
            <person name="Steenwyk J.L."/>
            <person name="Rokas A."/>
            <person name="Carro J."/>
            <person name="Camarero S."/>
            <person name="Ferreira P."/>
            <person name="Molpeceres G."/>
            <person name="Ruiz-Duenas F.J."/>
            <person name="Serrano A."/>
            <person name="Henrissat B."/>
            <person name="Drula E."/>
            <person name="Hughes K.W."/>
            <person name="Mata J.L."/>
            <person name="Ishikawa N.K."/>
            <person name="Vargas-Isla R."/>
            <person name="Ushijima S."/>
            <person name="Smith C.A."/>
            <person name="Ahrendt S."/>
            <person name="Andreopoulos W."/>
            <person name="He G."/>
            <person name="Labutti K."/>
            <person name="Lipzen A."/>
            <person name="Ng V."/>
            <person name="Sandor L."/>
            <person name="Barry K."/>
            <person name="Martinez A.T."/>
            <person name="Xiao Y."/>
            <person name="Gibbons J.G."/>
            <person name="Terashima K."/>
            <person name="Hibbett D.S."/>
            <person name="Grigoriev I.V."/>
        </authorList>
    </citation>
    <scope>NUCLEOTIDE SEQUENCE</scope>
    <source>
        <strain evidence="8">TFB7829</strain>
    </source>
</reference>
<evidence type="ECO:0000256" key="6">
    <source>
        <dbReference type="ARBA" id="ARBA00023136"/>
    </source>
</evidence>
<dbReference type="GO" id="GO:0045277">
    <property type="term" value="C:respiratory chain complex IV"/>
    <property type="evidence" value="ECO:0007669"/>
    <property type="project" value="InterPro"/>
</dbReference>
<sequence>MSPPSRPALRLSRAVQKVQLRSRHLHIKNINGGIQSIVAPGHVNEGGRLPFSYRRKPAFLGKFVAFCTAGFTIPFAAVLYVITTVTYTKKPLKLEAVIYGPN</sequence>
<evidence type="ECO:0000256" key="2">
    <source>
        <dbReference type="ARBA" id="ARBA00004673"/>
    </source>
</evidence>
<comment type="pathway">
    <text evidence="2">Energy metabolism; oxidative phosphorylation.</text>
</comment>
<keyword evidence="4" id="KW-0999">Mitochondrion inner membrane</keyword>
<gene>
    <name evidence="8" type="ORF">F5890DRAFT_1470307</name>
</gene>
<dbReference type="GO" id="GO:0006123">
    <property type="term" value="P:mitochondrial electron transport, cytochrome c to oxygen"/>
    <property type="evidence" value="ECO:0007669"/>
    <property type="project" value="InterPro"/>
</dbReference>
<evidence type="ECO:0000256" key="7">
    <source>
        <dbReference type="SAM" id="Phobius"/>
    </source>
</evidence>
<dbReference type="AlphaFoldDB" id="A0AA38QA62"/>
<evidence type="ECO:0000256" key="5">
    <source>
        <dbReference type="ARBA" id="ARBA00023128"/>
    </source>
</evidence>
<evidence type="ECO:0000256" key="4">
    <source>
        <dbReference type="ARBA" id="ARBA00022792"/>
    </source>
</evidence>
<accession>A0AA38QA62</accession>
<dbReference type="GO" id="GO:0005743">
    <property type="term" value="C:mitochondrial inner membrane"/>
    <property type="evidence" value="ECO:0007669"/>
    <property type="project" value="UniProtKB-SubCell"/>
</dbReference>
<comment type="caution">
    <text evidence="8">The sequence shown here is derived from an EMBL/GenBank/DDBJ whole genome shotgun (WGS) entry which is preliminary data.</text>
</comment>
<keyword evidence="7" id="KW-0812">Transmembrane</keyword>
<evidence type="ECO:0000313" key="9">
    <source>
        <dbReference type="Proteomes" id="UP001163850"/>
    </source>
</evidence>